<feature type="region of interest" description="Disordered" evidence="1">
    <location>
        <begin position="1"/>
        <end position="25"/>
    </location>
</feature>
<feature type="compositionally biased region" description="Low complexity" evidence="1">
    <location>
        <begin position="14"/>
        <end position="25"/>
    </location>
</feature>
<dbReference type="Proteomes" id="UP000230233">
    <property type="component" value="Chromosome X"/>
</dbReference>
<evidence type="ECO:0000313" key="2">
    <source>
        <dbReference type="EMBL" id="PIC15797.1"/>
    </source>
</evidence>
<evidence type="ECO:0000256" key="1">
    <source>
        <dbReference type="SAM" id="MobiDB-lite"/>
    </source>
</evidence>
<evidence type="ECO:0000313" key="3">
    <source>
        <dbReference type="Proteomes" id="UP000230233"/>
    </source>
</evidence>
<accession>A0A2G5SL98</accession>
<dbReference type="EMBL" id="PDUG01000006">
    <property type="protein sequence ID" value="PIC15797.1"/>
    <property type="molecule type" value="Genomic_DNA"/>
</dbReference>
<protein>
    <submittedName>
        <fullName evidence="2">Uncharacterized protein</fullName>
    </submittedName>
</protein>
<comment type="caution">
    <text evidence="2">The sequence shown here is derived from an EMBL/GenBank/DDBJ whole genome shotgun (WGS) entry which is preliminary data.</text>
</comment>
<proteinExistence type="predicted"/>
<name>A0A2G5SL98_9PELO</name>
<sequence length="199" mass="22087">MPKSDGQAENKGHSSFLNCSSLSSSPTASTKSHEDLLSYLWSLLTNQKSTVKSLKVADKPASSHNESLEKNATHIFADALVPEEPEVLELTTSATTTMRANSMITPLCFQWITSHNSMDTFYGRFRTKESKTSEPVKTFNTVHHVIMSMPDIRIKGAIRIRIKNVIISQQLNSGPYIGGHCSYNRALQTLKRACDLITI</sequence>
<gene>
    <name evidence="2" type="primary">Cnig_chr_X.g22635</name>
    <name evidence="2" type="ORF">B9Z55_022635</name>
</gene>
<feature type="compositionally biased region" description="Basic and acidic residues" evidence="1">
    <location>
        <begin position="1"/>
        <end position="12"/>
    </location>
</feature>
<reference evidence="3" key="1">
    <citation type="submission" date="2017-10" db="EMBL/GenBank/DDBJ databases">
        <title>Rapid genome shrinkage in a self-fertile nematode reveals novel sperm competition proteins.</title>
        <authorList>
            <person name="Yin D."/>
            <person name="Schwarz E.M."/>
            <person name="Thomas C.G."/>
            <person name="Felde R.L."/>
            <person name="Korf I.F."/>
            <person name="Cutter A.D."/>
            <person name="Schartner C.M."/>
            <person name="Ralston E.J."/>
            <person name="Meyer B.J."/>
            <person name="Haag E.S."/>
        </authorList>
    </citation>
    <scope>NUCLEOTIDE SEQUENCE [LARGE SCALE GENOMIC DNA]</scope>
    <source>
        <strain evidence="3">JU1422</strain>
    </source>
</reference>
<dbReference type="AlphaFoldDB" id="A0A2G5SL98"/>
<organism evidence="2 3">
    <name type="scientific">Caenorhabditis nigoni</name>
    <dbReference type="NCBI Taxonomy" id="1611254"/>
    <lineage>
        <taxon>Eukaryota</taxon>
        <taxon>Metazoa</taxon>
        <taxon>Ecdysozoa</taxon>
        <taxon>Nematoda</taxon>
        <taxon>Chromadorea</taxon>
        <taxon>Rhabditida</taxon>
        <taxon>Rhabditina</taxon>
        <taxon>Rhabditomorpha</taxon>
        <taxon>Rhabditoidea</taxon>
        <taxon>Rhabditidae</taxon>
        <taxon>Peloderinae</taxon>
        <taxon>Caenorhabditis</taxon>
    </lineage>
</organism>
<keyword evidence="3" id="KW-1185">Reference proteome</keyword>